<feature type="transmembrane region" description="Helical" evidence="7">
    <location>
        <begin position="44"/>
        <end position="69"/>
    </location>
</feature>
<evidence type="ECO:0000256" key="2">
    <source>
        <dbReference type="ARBA" id="ARBA00022475"/>
    </source>
</evidence>
<keyword evidence="2 7" id="KW-1003">Cell membrane</keyword>
<comment type="pathway">
    <text evidence="7">Protein modification; lipoprotein biosynthesis (diacylglyceryl transfer).</text>
</comment>
<comment type="similarity">
    <text evidence="1 7">Belongs to the Lgt family.</text>
</comment>
<evidence type="ECO:0000256" key="6">
    <source>
        <dbReference type="ARBA" id="ARBA00023136"/>
    </source>
</evidence>
<keyword evidence="6 7" id="KW-0472">Membrane</keyword>
<dbReference type="PANTHER" id="PTHR30589:SF0">
    <property type="entry name" value="PHOSPHATIDYLGLYCEROL--PROLIPOPROTEIN DIACYLGLYCERYL TRANSFERASE"/>
    <property type="match status" value="1"/>
</dbReference>
<feature type="transmembrane region" description="Helical" evidence="7">
    <location>
        <begin position="233"/>
        <end position="255"/>
    </location>
</feature>
<feature type="transmembrane region" description="Helical" evidence="7">
    <location>
        <begin position="89"/>
        <end position="111"/>
    </location>
</feature>
<comment type="subcellular location">
    <subcellularLocation>
        <location evidence="7">Cell membrane</location>
        <topology evidence="7">Multi-pass membrane protein</topology>
    </subcellularLocation>
</comment>
<dbReference type="GO" id="GO:0008961">
    <property type="term" value="F:phosphatidylglycerol-prolipoprotein diacylglyceryl transferase activity"/>
    <property type="evidence" value="ECO:0007669"/>
    <property type="project" value="UniProtKB-EC"/>
</dbReference>
<comment type="function">
    <text evidence="7">Catalyzes the transfer of the diacylglyceryl group from phosphatidylglycerol to the sulfhydryl group of the N-terminal cysteine of a prolipoprotein, the first step in the formation of mature lipoproteins.</text>
</comment>
<comment type="catalytic activity">
    <reaction evidence="7">
        <text>L-cysteinyl-[prolipoprotein] + a 1,2-diacyl-sn-glycero-3-phospho-(1'-sn-glycerol) = an S-1,2-diacyl-sn-glyceryl-L-cysteinyl-[prolipoprotein] + sn-glycerol 1-phosphate + H(+)</text>
        <dbReference type="Rhea" id="RHEA:56712"/>
        <dbReference type="Rhea" id="RHEA-COMP:14679"/>
        <dbReference type="Rhea" id="RHEA-COMP:14680"/>
        <dbReference type="ChEBI" id="CHEBI:15378"/>
        <dbReference type="ChEBI" id="CHEBI:29950"/>
        <dbReference type="ChEBI" id="CHEBI:57685"/>
        <dbReference type="ChEBI" id="CHEBI:64716"/>
        <dbReference type="ChEBI" id="CHEBI:140658"/>
        <dbReference type="EC" id="2.5.1.145"/>
    </reaction>
</comment>
<feature type="binding site" evidence="7">
    <location>
        <position position="137"/>
    </location>
    <ligand>
        <name>a 1,2-diacyl-sn-glycero-3-phospho-(1'-sn-glycerol)</name>
        <dbReference type="ChEBI" id="CHEBI:64716"/>
    </ligand>
</feature>
<evidence type="ECO:0000256" key="5">
    <source>
        <dbReference type="ARBA" id="ARBA00022989"/>
    </source>
</evidence>
<evidence type="ECO:0000256" key="4">
    <source>
        <dbReference type="ARBA" id="ARBA00022692"/>
    </source>
</evidence>
<dbReference type="NCBIfam" id="TIGR00544">
    <property type="entry name" value="lgt"/>
    <property type="match status" value="1"/>
</dbReference>
<feature type="transmembrane region" description="Helical" evidence="7">
    <location>
        <begin position="13"/>
        <end position="32"/>
    </location>
</feature>
<organism evidence="8 9">
    <name type="scientific">candidate division CSSED10-310 bacterium</name>
    <dbReference type="NCBI Taxonomy" id="2855610"/>
    <lineage>
        <taxon>Bacteria</taxon>
        <taxon>Bacteria division CSSED10-310</taxon>
    </lineage>
</organism>
<accession>A0ABV6Z0B5</accession>
<evidence type="ECO:0000256" key="1">
    <source>
        <dbReference type="ARBA" id="ARBA00007150"/>
    </source>
</evidence>
<dbReference type="HAMAP" id="MF_01147">
    <property type="entry name" value="Lgt"/>
    <property type="match status" value="1"/>
</dbReference>
<evidence type="ECO:0000313" key="8">
    <source>
        <dbReference type="EMBL" id="MFC1851880.1"/>
    </source>
</evidence>
<dbReference type="Pfam" id="PF01790">
    <property type="entry name" value="LGT"/>
    <property type="match status" value="1"/>
</dbReference>
<feature type="transmembrane region" description="Helical" evidence="7">
    <location>
        <begin position="177"/>
        <end position="197"/>
    </location>
</feature>
<keyword evidence="9" id="KW-1185">Reference proteome</keyword>
<dbReference type="PANTHER" id="PTHR30589">
    <property type="entry name" value="PROLIPOPROTEIN DIACYLGLYCERYL TRANSFERASE"/>
    <property type="match status" value="1"/>
</dbReference>
<keyword evidence="4 7" id="KW-0812">Transmembrane</keyword>
<keyword evidence="3 7" id="KW-0808">Transferase</keyword>
<protein>
    <recommendedName>
        <fullName evidence="7">Phosphatidylglycerol--prolipoprotein diacylglyceryl transferase</fullName>
        <ecNumber evidence="7">2.5.1.145</ecNumber>
    </recommendedName>
</protein>
<reference evidence="8 9" key="1">
    <citation type="submission" date="2024-09" db="EMBL/GenBank/DDBJ databases">
        <title>Laminarin stimulates single cell rates of sulfate reduction while oxygen inhibits transcriptomic activity in coastal marine sediment.</title>
        <authorList>
            <person name="Lindsay M."/>
            <person name="Orcutt B."/>
            <person name="Emerson D."/>
            <person name="Stepanauskas R."/>
            <person name="D'Angelo T."/>
        </authorList>
    </citation>
    <scope>NUCLEOTIDE SEQUENCE [LARGE SCALE GENOMIC DNA]</scope>
    <source>
        <strain evidence="8">SAG AM-311-K15</strain>
    </source>
</reference>
<gene>
    <name evidence="7 8" type="primary">lgt</name>
    <name evidence="8" type="ORF">ACFL27_16940</name>
</gene>
<evidence type="ECO:0000256" key="3">
    <source>
        <dbReference type="ARBA" id="ARBA00022679"/>
    </source>
</evidence>
<keyword evidence="5 7" id="KW-1133">Transmembrane helix</keyword>
<evidence type="ECO:0000256" key="7">
    <source>
        <dbReference type="HAMAP-Rule" id="MF_01147"/>
    </source>
</evidence>
<comment type="caution">
    <text evidence="8">The sequence shown here is derived from an EMBL/GenBank/DDBJ whole genome shotgun (WGS) entry which is preliminary data.</text>
</comment>
<dbReference type="InterPro" id="IPR001640">
    <property type="entry name" value="Lgt"/>
</dbReference>
<proteinExistence type="inferred from homology"/>
<dbReference type="EMBL" id="JBHPBY010000237">
    <property type="protein sequence ID" value="MFC1851880.1"/>
    <property type="molecule type" value="Genomic_DNA"/>
</dbReference>
<name>A0ABV6Z0B5_UNCC1</name>
<evidence type="ECO:0000313" key="9">
    <source>
        <dbReference type="Proteomes" id="UP001594351"/>
    </source>
</evidence>
<dbReference type="EC" id="2.5.1.145" evidence="7"/>
<sequence length="263" mass="29498">MRPLLFHIGPIPIRAYGLMIVIGFLCGLWLAIRRGKKENISKDFMMDLAFYLLLAALLGSKILHIIIFWHDYVAQLPELVRHPTELFTYLGSGLIFFGGLIAAVPIGILYIKKHGLPVWKIADIAAPSFPLAHGFGRLGCFLAGCCYGKPCDLPWAVTFNHPDSLAPMNVPLHPTQLYSAIFNFLVVVILLILTPYFKRYGQLFWTYVLLYSSGRFIIEFFRADPRGSLINGLLSTSQFIGLIIIFLAIGAQIWLARTGTVRN</sequence>
<dbReference type="Proteomes" id="UP001594351">
    <property type="component" value="Unassembled WGS sequence"/>
</dbReference>